<keyword evidence="4 10" id="KW-1003">Cell membrane</keyword>
<evidence type="ECO:0000256" key="5">
    <source>
        <dbReference type="ARBA" id="ARBA00022500"/>
    </source>
</evidence>
<organism evidence="11 12">
    <name type="scientific">Paenibacillus hunanensis</name>
    <dbReference type="NCBI Taxonomy" id="539262"/>
    <lineage>
        <taxon>Bacteria</taxon>
        <taxon>Bacillati</taxon>
        <taxon>Bacillota</taxon>
        <taxon>Bacilli</taxon>
        <taxon>Bacillales</taxon>
        <taxon>Paenibacillaceae</taxon>
        <taxon>Paenibacillus</taxon>
    </lineage>
</organism>
<feature type="transmembrane region" description="Helical" evidence="10">
    <location>
        <begin position="6"/>
        <end position="27"/>
    </location>
</feature>
<evidence type="ECO:0000256" key="3">
    <source>
        <dbReference type="ARBA" id="ARBA00008281"/>
    </source>
</evidence>
<comment type="caution">
    <text evidence="11">The sequence shown here is derived from an EMBL/GenBank/DDBJ whole genome shotgun (WGS) entry which is preliminary data.</text>
</comment>
<evidence type="ECO:0000256" key="4">
    <source>
        <dbReference type="ARBA" id="ARBA00022475"/>
    </source>
</evidence>
<name>A0ABU1IZL5_9BACL</name>
<evidence type="ECO:0000256" key="2">
    <source>
        <dbReference type="ARBA" id="ARBA00004162"/>
    </source>
</evidence>
<evidence type="ECO:0000256" key="7">
    <source>
        <dbReference type="ARBA" id="ARBA00022779"/>
    </source>
</evidence>
<dbReference type="Pfam" id="PF03748">
    <property type="entry name" value="FliL"/>
    <property type="match status" value="1"/>
</dbReference>
<keyword evidence="9 10" id="KW-0472">Membrane</keyword>
<keyword evidence="7 10" id="KW-0283">Flagellar rotation</keyword>
<keyword evidence="12" id="KW-1185">Reference proteome</keyword>
<dbReference type="Proteomes" id="UP001185028">
    <property type="component" value="Unassembled WGS sequence"/>
</dbReference>
<dbReference type="PANTHER" id="PTHR35091:SF2">
    <property type="entry name" value="FLAGELLAR PROTEIN FLIL"/>
    <property type="match status" value="1"/>
</dbReference>
<keyword evidence="11" id="KW-0282">Flagellum</keyword>
<evidence type="ECO:0000256" key="1">
    <source>
        <dbReference type="ARBA" id="ARBA00002254"/>
    </source>
</evidence>
<evidence type="ECO:0000313" key="11">
    <source>
        <dbReference type="EMBL" id="MDR6244706.1"/>
    </source>
</evidence>
<evidence type="ECO:0000313" key="12">
    <source>
        <dbReference type="Proteomes" id="UP001185028"/>
    </source>
</evidence>
<keyword evidence="6 10" id="KW-0812">Transmembrane</keyword>
<keyword evidence="11" id="KW-0966">Cell projection</keyword>
<dbReference type="PANTHER" id="PTHR35091">
    <property type="entry name" value="FLAGELLAR PROTEIN FLIL"/>
    <property type="match status" value="1"/>
</dbReference>
<evidence type="ECO:0000256" key="10">
    <source>
        <dbReference type="RuleBase" id="RU364125"/>
    </source>
</evidence>
<accession>A0ABU1IZL5</accession>
<evidence type="ECO:0000256" key="8">
    <source>
        <dbReference type="ARBA" id="ARBA00022989"/>
    </source>
</evidence>
<dbReference type="RefSeq" id="WP_188776660.1">
    <property type="nucleotide sequence ID" value="NZ_BMMB01000007.1"/>
</dbReference>
<sequence>MKKLLPWIISGVLAVGLIGVVAYFLIFGNLLGNKQPMTAAQAAAAEKEKIAQMSASEIAAVSSDITDLTTNMADPSYVVKMSFSFQLADKDAKANFDLIKDLKVTPIIIRTLADTKPEDIQSAEGIEQLDAKLMKLINSSLPEESGKVVDVQVSNKIVSPL</sequence>
<proteinExistence type="inferred from homology"/>
<comment type="similarity">
    <text evidence="3 10">Belongs to the FliL family.</text>
</comment>
<protein>
    <recommendedName>
        <fullName evidence="10">Flagellar protein FliL</fullName>
    </recommendedName>
</protein>
<reference evidence="11 12" key="1">
    <citation type="submission" date="2023-07" db="EMBL/GenBank/DDBJ databases">
        <title>Genomic Encyclopedia of Type Strains, Phase IV (KMG-IV): sequencing the most valuable type-strain genomes for metagenomic binning, comparative biology and taxonomic classification.</title>
        <authorList>
            <person name="Goeker M."/>
        </authorList>
    </citation>
    <scope>NUCLEOTIDE SEQUENCE [LARGE SCALE GENOMIC DNA]</scope>
    <source>
        <strain evidence="11 12">DSM 22170</strain>
    </source>
</reference>
<keyword evidence="8 10" id="KW-1133">Transmembrane helix</keyword>
<dbReference type="InterPro" id="IPR005503">
    <property type="entry name" value="FliL"/>
</dbReference>
<evidence type="ECO:0000256" key="9">
    <source>
        <dbReference type="ARBA" id="ARBA00023136"/>
    </source>
</evidence>
<evidence type="ECO:0000256" key="6">
    <source>
        <dbReference type="ARBA" id="ARBA00022692"/>
    </source>
</evidence>
<keyword evidence="11" id="KW-0969">Cilium</keyword>
<dbReference type="EMBL" id="JAVDQH010000009">
    <property type="protein sequence ID" value="MDR6244706.1"/>
    <property type="molecule type" value="Genomic_DNA"/>
</dbReference>
<gene>
    <name evidence="11" type="ORF">JOC58_002603</name>
</gene>
<keyword evidence="5 10" id="KW-0145">Chemotaxis</keyword>
<comment type="function">
    <text evidence="1 10">Controls the rotational direction of flagella during chemotaxis.</text>
</comment>
<comment type="subcellular location">
    <subcellularLocation>
        <location evidence="2">Cell membrane</location>
        <topology evidence="2">Single-pass membrane protein</topology>
    </subcellularLocation>
</comment>